<feature type="chain" id="PRO_5040174157" evidence="1">
    <location>
        <begin position="36"/>
        <end position="236"/>
    </location>
</feature>
<evidence type="ECO:0000313" key="2">
    <source>
        <dbReference type="EMBL" id="KAF9065939.1"/>
    </source>
</evidence>
<keyword evidence="3" id="KW-1185">Reference proteome</keyword>
<feature type="signal peptide" evidence="1">
    <location>
        <begin position="1"/>
        <end position="35"/>
    </location>
</feature>
<keyword evidence="1" id="KW-0732">Signal</keyword>
<gene>
    <name evidence="2" type="ORF">BDP27DRAFT_1331320</name>
</gene>
<sequence length="236" mass="24497">MQLLVRPQAPETLRRVCIVKFIKFLSLEFLLLVDAIPAATTSAPQPSVTLFVGDSTSTSGDIVISGGTTEIDATVVGVSTGSAGTETTYSVGEYFSRPATTIAVGGTSSGNTSGNFPFPSVVQTLNYTLVESSAGGVLILSNSIGVEVQSCSFASDGGPSANCVEVVTETIIETSPGATMTVSETLSTTFEATKFPITVLSVPTSTSSTSDAVKPRTGIRYLNWCMGGFVFMSWLL</sequence>
<dbReference type="OrthoDB" id="3063647at2759"/>
<dbReference type="AlphaFoldDB" id="A0A9P5PHU4"/>
<protein>
    <submittedName>
        <fullName evidence="2">Uncharacterized protein</fullName>
    </submittedName>
</protein>
<reference evidence="2" key="1">
    <citation type="submission" date="2020-11" db="EMBL/GenBank/DDBJ databases">
        <authorList>
            <consortium name="DOE Joint Genome Institute"/>
            <person name="Ahrendt S."/>
            <person name="Riley R."/>
            <person name="Andreopoulos W."/>
            <person name="Labutti K."/>
            <person name="Pangilinan J."/>
            <person name="Ruiz-Duenas F.J."/>
            <person name="Barrasa J.M."/>
            <person name="Sanchez-Garcia M."/>
            <person name="Camarero S."/>
            <person name="Miyauchi S."/>
            <person name="Serrano A."/>
            <person name="Linde D."/>
            <person name="Babiker R."/>
            <person name="Drula E."/>
            <person name="Ayuso-Fernandez I."/>
            <person name="Pacheco R."/>
            <person name="Padilla G."/>
            <person name="Ferreira P."/>
            <person name="Barriuso J."/>
            <person name="Kellner H."/>
            <person name="Castanera R."/>
            <person name="Alfaro M."/>
            <person name="Ramirez L."/>
            <person name="Pisabarro A.G."/>
            <person name="Kuo A."/>
            <person name="Tritt A."/>
            <person name="Lipzen A."/>
            <person name="He G."/>
            <person name="Yan M."/>
            <person name="Ng V."/>
            <person name="Cullen D."/>
            <person name="Martin F."/>
            <person name="Rosso M.-N."/>
            <person name="Henrissat B."/>
            <person name="Hibbett D."/>
            <person name="Martinez A.T."/>
            <person name="Grigoriev I.V."/>
        </authorList>
    </citation>
    <scope>NUCLEOTIDE SEQUENCE</scope>
    <source>
        <strain evidence="2">AH 40177</strain>
    </source>
</reference>
<evidence type="ECO:0000256" key="1">
    <source>
        <dbReference type="SAM" id="SignalP"/>
    </source>
</evidence>
<comment type="caution">
    <text evidence="2">The sequence shown here is derived from an EMBL/GenBank/DDBJ whole genome shotgun (WGS) entry which is preliminary data.</text>
</comment>
<dbReference type="Proteomes" id="UP000772434">
    <property type="component" value="Unassembled WGS sequence"/>
</dbReference>
<organism evidence="2 3">
    <name type="scientific">Rhodocollybia butyracea</name>
    <dbReference type="NCBI Taxonomy" id="206335"/>
    <lineage>
        <taxon>Eukaryota</taxon>
        <taxon>Fungi</taxon>
        <taxon>Dikarya</taxon>
        <taxon>Basidiomycota</taxon>
        <taxon>Agaricomycotina</taxon>
        <taxon>Agaricomycetes</taxon>
        <taxon>Agaricomycetidae</taxon>
        <taxon>Agaricales</taxon>
        <taxon>Marasmiineae</taxon>
        <taxon>Omphalotaceae</taxon>
        <taxon>Rhodocollybia</taxon>
    </lineage>
</organism>
<proteinExistence type="predicted"/>
<evidence type="ECO:0000313" key="3">
    <source>
        <dbReference type="Proteomes" id="UP000772434"/>
    </source>
</evidence>
<dbReference type="EMBL" id="JADNRY010000095">
    <property type="protein sequence ID" value="KAF9065939.1"/>
    <property type="molecule type" value="Genomic_DNA"/>
</dbReference>
<name>A0A9P5PHU4_9AGAR</name>
<accession>A0A9P5PHU4</accession>